<keyword evidence="1" id="KW-0378">Hydrolase</keyword>
<dbReference type="InterPro" id="IPR004211">
    <property type="entry name" value="Endonuclease_7"/>
</dbReference>
<dbReference type="RefSeq" id="WP_377429809.1">
    <property type="nucleotide sequence ID" value="NZ_JBHSPR010000044.1"/>
</dbReference>
<dbReference type="InterPro" id="IPR044925">
    <property type="entry name" value="His-Me_finger_sf"/>
</dbReference>
<keyword evidence="2" id="KW-1185">Reference proteome</keyword>
<keyword evidence="1" id="KW-0255">Endonuclease</keyword>
<evidence type="ECO:0000313" key="2">
    <source>
        <dbReference type="Proteomes" id="UP001596203"/>
    </source>
</evidence>
<dbReference type="InterPro" id="IPR038563">
    <property type="entry name" value="Endonuclease_7_sf"/>
</dbReference>
<dbReference type="Pfam" id="PF02945">
    <property type="entry name" value="Endonuclease_7"/>
    <property type="match status" value="1"/>
</dbReference>
<comment type="caution">
    <text evidence="1">The sequence shown here is derived from an EMBL/GenBank/DDBJ whole genome shotgun (WGS) entry which is preliminary data.</text>
</comment>
<dbReference type="EMBL" id="JBHSPR010000044">
    <property type="protein sequence ID" value="MFC6021528.1"/>
    <property type="molecule type" value="Genomic_DNA"/>
</dbReference>
<dbReference type="Proteomes" id="UP001596203">
    <property type="component" value="Unassembled WGS sequence"/>
</dbReference>
<reference evidence="2" key="1">
    <citation type="journal article" date="2019" name="Int. J. Syst. Evol. Microbiol.">
        <title>The Global Catalogue of Microorganisms (GCM) 10K type strain sequencing project: providing services to taxonomists for standard genome sequencing and annotation.</title>
        <authorList>
            <consortium name="The Broad Institute Genomics Platform"/>
            <consortium name="The Broad Institute Genome Sequencing Center for Infectious Disease"/>
            <person name="Wu L."/>
            <person name="Ma J."/>
        </authorList>
    </citation>
    <scope>NUCLEOTIDE SEQUENCE [LARGE SCALE GENOMIC DNA]</scope>
    <source>
        <strain evidence="2">ZS-35-S2</strain>
    </source>
</reference>
<protein>
    <submittedName>
        <fullName evidence="1">Endonuclease domain-containing protein</fullName>
    </submittedName>
</protein>
<sequence length="137" mass="15133">MTDCVECGGILTGRQKKFCGGACSKKAGRRRHILTCFSITLEEYDDILNYQGGGCGICGARPKPGKSLAVDHDHKTGFVRGLLCFFCNKRVLGARNAEVLIKTAAYVTKPPAREALGRDVIAPGRPRKKRQIRKRRR</sequence>
<dbReference type="GO" id="GO:0004519">
    <property type="term" value="F:endonuclease activity"/>
    <property type="evidence" value="ECO:0007669"/>
    <property type="project" value="UniProtKB-KW"/>
</dbReference>
<keyword evidence="1" id="KW-0540">Nuclease</keyword>
<evidence type="ECO:0000313" key="1">
    <source>
        <dbReference type="EMBL" id="MFC6021528.1"/>
    </source>
</evidence>
<organism evidence="1 2">
    <name type="scientific">Plantactinospora solaniradicis</name>
    <dbReference type="NCBI Taxonomy" id="1723736"/>
    <lineage>
        <taxon>Bacteria</taxon>
        <taxon>Bacillati</taxon>
        <taxon>Actinomycetota</taxon>
        <taxon>Actinomycetes</taxon>
        <taxon>Micromonosporales</taxon>
        <taxon>Micromonosporaceae</taxon>
        <taxon>Plantactinospora</taxon>
    </lineage>
</organism>
<name>A0ABW1KL29_9ACTN</name>
<dbReference type="SUPFAM" id="SSF54060">
    <property type="entry name" value="His-Me finger endonucleases"/>
    <property type="match status" value="1"/>
</dbReference>
<proteinExistence type="predicted"/>
<accession>A0ABW1KL29</accession>
<dbReference type="Gene3D" id="3.40.1800.10">
    <property type="entry name" value="His-Me finger endonucleases"/>
    <property type="match status" value="1"/>
</dbReference>
<gene>
    <name evidence="1" type="ORF">ACFP2T_35840</name>
</gene>